<evidence type="ECO:0000313" key="7">
    <source>
        <dbReference type="Proteomes" id="UP000192929"/>
    </source>
</evidence>
<keyword evidence="2" id="KW-0805">Transcription regulation</keyword>
<feature type="compositionally biased region" description="Basic and acidic residues" evidence="5">
    <location>
        <begin position="200"/>
        <end position="227"/>
    </location>
</feature>
<organism evidence="6 7">
    <name type="scientific">Kocuria marina subsp. indica</name>
    <dbReference type="NCBI Taxonomy" id="1049583"/>
    <lineage>
        <taxon>Bacteria</taxon>
        <taxon>Bacillati</taxon>
        <taxon>Actinomycetota</taxon>
        <taxon>Actinomycetes</taxon>
        <taxon>Micrococcales</taxon>
        <taxon>Micrococcaceae</taxon>
        <taxon>Kocuria</taxon>
    </lineage>
</organism>
<evidence type="ECO:0000256" key="1">
    <source>
        <dbReference type="ARBA" id="ARBA00009437"/>
    </source>
</evidence>
<name>A0A1X7CMM6_9MICC</name>
<gene>
    <name evidence="6" type="ORF">SAMN06296028_104130</name>
</gene>
<dbReference type="AlphaFoldDB" id="A0A1X7CMM6"/>
<dbReference type="GO" id="GO:0003700">
    <property type="term" value="F:DNA-binding transcription factor activity"/>
    <property type="evidence" value="ECO:0007669"/>
    <property type="project" value="TreeGrafter"/>
</dbReference>
<proteinExistence type="inferred from homology"/>
<evidence type="ECO:0000256" key="5">
    <source>
        <dbReference type="SAM" id="MobiDB-lite"/>
    </source>
</evidence>
<dbReference type="SUPFAM" id="SSF53850">
    <property type="entry name" value="Periplasmic binding protein-like II"/>
    <property type="match status" value="1"/>
</dbReference>
<protein>
    <submittedName>
        <fullName evidence="6">LysR substrate binding domain-containing protein</fullName>
    </submittedName>
</protein>
<evidence type="ECO:0000256" key="4">
    <source>
        <dbReference type="ARBA" id="ARBA00023163"/>
    </source>
</evidence>
<reference evidence="7" key="1">
    <citation type="submission" date="2017-04" db="EMBL/GenBank/DDBJ databases">
        <authorList>
            <person name="Varghese N."/>
            <person name="Submissions S."/>
        </authorList>
    </citation>
    <scope>NUCLEOTIDE SEQUENCE [LARGE SCALE GENOMIC DNA]</scope>
    <source>
        <strain evidence="7">NIO-1021</strain>
    </source>
</reference>
<evidence type="ECO:0000256" key="2">
    <source>
        <dbReference type="ARBA" id="ARBA00023015"/>
    </source>
</evidence>
<evidence type="ECO:0000256" key="3">
    <source>
        <dbReference type="ARBA" id="ARBA00023125"/>
    </source>
</evidence>
<dbReference type="PANTHER" id="PTHR30346">
    <property type="entry name" value="TRANSCRIPTIONAL DUAL REGULATOR HCAR-RELATED"/>
    <property type="match status" value="1"/>
</dbReference>
<accession>A0A1X7CMM6</accession>
<feature type="compositionally biased region" description="Basic residues" evidence="5">
    <location>
        <begin position="240"/>
        <end position="255"/>
    </location>
</feature>
<feature type="region of interest" description="Disordered" evidence="5">
    <location>
        <begin position="199"/>
        <end position="255"/>
    </location>
</feature>
<keyword evidence="3" id="KW-0238">DNA-binding</keyword>
<feature type="compositionally biased region" description="Low complexity" evidence="5">
    <location>
        <begin position="228"/>
        <end position="239"/>
    </location>
</feature>
<keyword evidence="7" id="KW-1185">Reference proteome</keyword>
<comment type="similarity">
    <text evidence="1">Belongs to the LysR transcriptional regulatory family.</text>
</comment>
<evidence type="ECO:0000313" key="6">
    <source>
        <dbReference type="EMBL" id="SME99437.1"/>
    </source>
</evidence>
<dbReference type="GO" id="GO:0003677">
    <property type="term" value="F:DNA binding"/>
    <property type="evidence" value="ECO:0007669"/>
    <property type="project" value="UniProtKB-KW"/>
</dbReference>
<dbReference type="RefSeq" id="WP_085106456.1">
    <property type="nucleotide sequence ID" value="NZ_FXAC01000004.1"/>
</dbReference>
<keyword evidence="4" id="KW-0804">Transcription</keyword>
<dbReference type="Proteomes" id="UP000192929">
    <property type="component" value="Unassembled WGS sequence"/>
</dbReference>
<dbReference type="PANTHER" id="PTHR30346:SF0">
    <property type="entry name" value="HCA OPERON TRANSCRIPTIONAL ACTIVATOR HCAR"/>
    <property type="match status" value="1"/>
</dbReference>
<dbReference type="GO" id="GO:0032993">
    <property type="term" value="C:protein-DNA complex"/>
    <property type="evidence" value="ECO:0007669"/>
    <property type="project" value="TreeGrafter"/>
</dbReference>
<sequence length="255" mass="27625">MTAADTPTPPSEPAEPGAFTVGYVPGVMPGKWFGRWRERRMRPELRDVLVPVAEWRSALDDAAVTACFVRLGWAPGDPSLEDLRVTHNAVHLYDELQVAVLSTDDLLTVLDSLTLAQLTEESTPQAHADIDDAAMAVELAAAGVGPVVLPMSVARLHARKDVTLRELTDAPTVPVVLVWPRGLDDEGEDTVQRFVGIVRGRKESSGRETPRDGDRTKDGARDRDRRAASSAGKRSAAKPGRGRPSRGGGVRRKRS</sequence>
<dbReference type="Gene3D" id="3.40.190.10">
    <property type="entry name" value="Periplasmic binding protein-like II"/>
    <property type="match status" value="2"/>
</dbReference>
<dbReference type="EMBL" id="FXAC01000004">
    <property type="protein sequence ID" value="SME99437.1"/>
    <property type="molecule type" value="Genomic_DNA"/>
</dbReference>